<sequence>MLYQHCFDIMTKPIYEKLESDLPEDAALTLTYNSSICKRPCHICTITIDELNKPDLSHSLIELQTPNNMQFILDANICHEYSIHPTKNIFWKFRELNIYSAAVPDCMHHCDLGLFNYQVNFTLKYIQLHCGEEGIDEFNRRLSEIPCFPRLKSFKHGLGNIARFTAAEFRNMMKQLIFVIDGLIIAKHKSNFNQNQVKQCDKKLVDLFLSWNKMYIFSRKDTFTDSELNSFQEMITDWAKKFLALFAPIVDTEMRYPKLHNWCYHIVASVREYGAINGFSTDTYESLHKYCVKIPYRMSNRRDAISQIVKTIRHDSILKYLQRITSPSPFIKHRHRNSLLGGFEDSFILSDFNKFVNEYKTKHFLAFEAERAFDVLIDSLNQYFDMIQDITEDDVEKTIIKWYTNAFIGGTDTIRAKSNYYNLPAFSNIAINMDEREADTYNTFNGLCFAKLLMLFSLKIPGHEEQELALIQWYNFKNNNSHKLLKYDCPHMKSISTFTVIAVDSIVEQVHIVPQFGKSNEYFINLFMF</sequence>
<evidence type="ECO:0000313" key="1">
    <source>
        <dbReference type="EMBL" id="PKY50764.1"/>
    </source>
</evidence>
<accession>A0A2I1GW64</accession>
<reference evidence="1 2" key="1">
    <citation type="submission" date="2015-10" db="EMBL/GenBank/DDBJ databases">
        <title>Genome analyses suggest a sexual origin of heterokaryosis in a supposedly ancient asexual fungus.</title>
        <authorList>
            <person name="Ropars J."/>
            <person name="Sedzielewska K."/>
            <person name="Noel J."/>
            <person name="Charron P."/>
            <person name="Farinelli L."/>
            <person name="Marton T."/>
            <person name="Kruger M."/>
            <person name="Pelin A."/>
            <person name="Brachmann A."/>
            <person name="Corradi N."/>
        </authorList>
    </citation>
    <scope>NUCLEOTIDE SEQUENCE [LARGE SCALE GENOMIC DNA]</scope>
    <source>
        <strain evidence="1 2">A4</strain>
    </source>
</reference>
<dbReference type="EMBL" id="LLXI01000916">
    <property type="protein sequence ID" value="PKY50764.1"/>
    <property type="molecule type" value="Genomic_DNA"/>
</dbReference>
<dbReference type="Proteomes" id="UP000234323">
    <property type="component" value="Unassembled WGS sequence"/>
</dbReference>
<keyword evidence="2" id="KW-1185">Reference proteome</keyword>
<proteinExistence type="predicted"/>
<comment type="caution">
    <text evidence="1">The sequence shown here is derived from an EMBL/GenBank/DDBJ whole genome shotgun (WGS) entry which is preliminary data.</text>
</comment>
<name>A0A2I1GW64_9GLOM</name>
<organism evidence="1 2">
    <name type="scientific">Rhizophagus irregularis</name>
    <dbReference type="NCBI Taxonomy" id="588596"/>
    <lineage>
        <taxon>Eukaryota</taxon>
        <taxon>Fungi</taxon>
        <taxon>Fungi incertae sedis</taxon>
        <taxon>Mucoromycota</taxon>
        <taxon>Glomeromycotina</taxon>
        <taxon>Glomeromycetes</taxon>
        <taxon>Glomerales</taxon>
        <taxon>Glomeraceae</taxon>
        <taxon>Rhizophagus</taxon>
    </lineage>
</organism>
<evidence type="ECO:0008006" key="3">
    <source>
        <dbReference type="Google" id="ProtNLM"/>
    </source>
</evidence>
<dbReference type="AlphaFoldDB" id="A0A2I1GW64"/>
<protein>
    <recommendedName>
        <fullName evidence="3">Zn-finger domain-containing protein</fullName>
    </recommendedName>
</protein>
<dbReference type="VEuPathDB" id="FungiDB:RhiirFUN_007775"/>
<dbReference type="VEuPathDB" id="FungiDB:RhiirA1_387897"/>
<evidence type="ECO:0000313" key="2">
    <source>
        <dbReference type="Proteomes" id="UP000234323"/>
    </source>
</evidence>
<gene>
    <name evidence="1" type="ORF">RhiirA4_467404</name>
</gene>
<dbReference type="VEuPathDB" id="FungiDB:FUN_020187"/>